<gene>
    <name evidence="2" type="ORF">HAX54_008804</name>
</gene>
<dbReference type="Proteomes" id="UP000823775">
    <property type="component" value="Unassembled WGS sequence"/>
</dbReference>
<feature type="region of interest" description="Disordered" evidence="1">
    <location>
        <begin position="87"/>
        <end position="144"/>
    </location>
</feature>
<name>A0ABS8TDX8_DATST</name>
<evidence type="ECO:0000313" key="3">
    <source>
        <dbReference type="Proteomes" id="UP000823775"/>
    </source>
</evidence>
<dbReference type="EMBL" id="JACEIK010001467">
    <property type="protein sequence ID" value="MCD7469655.1"/>
    <property type="molecule type" value="Genomic_DNA"/>
</dbReference>
<organism evidence="2 3">
    <name type="scientific">Datura stramonium</name>
    <name type="common">Jimsonweed</name>
    <name type="synonym">Common thornapple</name>
    <dbReference type="NCBI Taxonomy" id="4076"/>
    <lineage>
        <taxon>Eukaryota</taxon>
        <taxon>Viridiplantae</taxon>
        <taxon>Streptophyta</taxon>
        <taxon>Embryophyta</taxon>
        <taxon>Tracheophyta</taxon>
        <taxon>Spermatophyta</taxon>
        <taxon>Magnoliopsida</taxon>
        <taxon>eudicotyledons</taxon>
        <taxon>Gunneridae</taxon>
        <taxon>Pentapetalae</taxon>
        <taxon>asterids</taxon>
        <taxon>lamiids</taxon>
        <taxon>Solanales</taxon>
        <taxon>Solanaceae</taxon>
        <taxon>Solanoideae</taxon>
        <taxon>Datureae</taxon>
        <taxon>Datura</taxon>
    </lineage>
</organism>
<accession>A0ABS8TDX8</accession>
<evidence type="ECO:0000256" key="1">
    <source>
        <dbReference type="SAM" id="MobiDB-lite"/>
    </source>
</evidence>
<evidence type="ECO:0000313" key="2">
    <source>
        <dbReference type="EMBL" id="MCD7469655.1"/>
    </source>
</evidence>
<keyword evidence="3" id="KW-1185">Reference proteome</keyword>
<proteinExistence type="predicted"/>
<comment type="caution">
    <text evidence="2">The sequence shown here is derived from an EMBL/GenBank/DDBJ whole genome shotgun (WGS) entry which is preliminary data.</text>
</comment>
<sequence>MFRTTSKCDSVDSNMAERFNARVLGARHKIIINMLEEIRKKVMSRFTKVAAFANTWTHDISPMEMMAANSNVEKSMKLVTNMKIWPETSNPKVEQPPVKTMPGRPSKNRKKELGKVVATSQASTSAKRKQKQKTRSSQPTQAEHLSRQLKNRICLNPLSQINQCIYLIHVNQQVNLRLLSHLN</sequence>
<reference evidence="2 3" key="1">
    <citation type="journal article" date="2021" name="BMC Genomics">
        <title>Datura genome reveals duplications of psychoactive alkaloid biosynthetic genes and high mutation rate following tissue culture.</title>
        <authorList>
            <person name="Rajewski A."/>
            <person name="Carter-House D."/>
            <person name="Stajich J."/>
            <person name="Litt A."/>
        </authorList>
    </citation>
    <scope>NUCLEOTIDE SEQUENCE [LARGE SCALE GENOMIC DNA]</scope>
    <source>
        <strain evidence="2">AR-01</strain>
    </source>
</reference>
<protein>
    <submittedName>
        <fullName evidence="2">Uncharacterized protein</fullName>
    </submittedName>
</protein>